<accession>A0ABP9KEG5</accession>
<name>A0ABP9KEG5_9SPHN</name>
<evidence type="ECO:0000256" key="1">
    <source>
        <dbReference type="SAM" id="Phobius"/>
    </source>
</evidence>
<evidence type="ECO:0000313" key="2">
    <source>
        <dbReference type="EMBL" id="GAA5056712.1"/>
    </source>
</evidence>
<reference evidence="3" key="1">
    <citation type="journal article" date="2019" name="Int. J. Syst. Evol. Microbiol.">
        <title>The Global Catalogue of Microorganisms (GCM) 10K type strain sequencing project: providing services to taxonomists for standard genome sequencing and annotation.</title>
        <authorList>
            <consortium name="The Broad Institute Genomics Platform"/>
            <consortium name="The Broad Institute Genome Sequencing Center for Infectious Disease"/>
            <person name="Wu L."/>
            <person name="Ma J."/>
        </authorList>
    </citation>
    <scope>NUCLEOTIDE SEQUENCE [LARGE SCALE GENOMIC DNA]</scope>
    <source>
        <strain evidence="3">JCM 18014</strain>
    </source>
</reference>
<organism evidence="2 3">
    <name type="scientific">Erythrobacter westpacificensis</name>
    <dbReference type="NCBI Taxonomy" id="1055231"/>
    <lineage>
        <taxon>Bacteria</taxon>
        <taxon>Pseudomonadati</taxon>
        <taxon>Pseudomonadota</taxon>
        <taxon>Alphaproteobacteria</taxon>
        <taxon>Sphingomonadales</taxon>
        <taxon>Erythrobacteraceae</taxon>
        <taxon>Erythrobacter/Porphyrobacter group</taxon>
        <taxon>Erythrobacter</taxon>
    </lineage>
</organism>
<sequence>MLNEPRDREGSDREVYRDAMVLVGFVVAVVALPAIYLALA</sequence>
<proteinExistence type="predicted"/>
<dbReference type="Proteomes" id="UP001500518">
    <property type="component" value="Unassembled WGS sequence"/>
</dbReference>
<feature type="transmembrane region" description="Helical" evidence="1">
    <location>
        <begin position="20"/>
        <end position="39"/>
    </location>
</feature>
<keyword evidence="1" id="KW-1133">Transmembrane helix</keyword>
<evidence type="ECO:0000313" key="3">
    <source>
        <dbReference type="Proteomes" id="UP001500518"/>
    </source>
</evidence>
<protein>
    <submittedName>
        <fullName evidence="2">Uncharacterized protein</fullName>
    </submittedName>
</protein>
<comment type="caution">
    <text evidence="2">The sequence shown here is derived from an EMBL/GenBank/DDBJ whole genome shotgun (WGS) entry which is preliminary data.</text>
</comment>
<keyword evidence="3" id="KW-1185">Reference proteome</keyword>
<dbReference type="EMBL" id="BAABHV010000016">
    <property type="protein sequence ID" value="GAA5056712.1"/>
    <property type="molecule type" value="Genomic_DNA"/>
</dbReference>
<keyword evidence="1" id="KW-0472">Membrane</keyword>
<gene>
    <name evidence="2" type="ORF">GCM10023208_21530</name>
</gene>
<keyword evidence="1" id="KW-0812">Transmembrane</keyword>